<dbReference type="OMA" id="WNENNEW"/>
<reference evidence="2" key="1">
    <citation type="submission" date="2021-01" db="EMBL/GenBank/DDBJ databases">
        <authorList>
            <consortium name="Genoscope - CEA"/>
            <person name="William W."/>
        </authorList>
    </citation>
    <scope>NUCLEOTIDE SEQUENCE</scope>
</reference>
<dbReference type="PROSITE" id="PS51166">
    <property type="entry name" value="CBM20"/>
    <property type="match status" value="2"/>
</dbReference>
<dbReference type="FunFam" id="2.60.40.10:FF:000552">
    <property type="entry name" value="Related to glucoamylase"/>
    <property type="match status" value="1"/>
</dbReference>
<name>A0A8S1W4W6_PAROT</name>
<dbReference type="EMBL" id="CAJJDP010000075">
    <property type="protein sequence ID" value="CAD8181126.1"/>
    <property type="molecule type" value="Genomic_DNA"/>
</dbReference>
<dbReference type="OrthoDB" id="273181at2759"/>
<dbReference type="PANTHER" id="PTHR32518:SF3">
    <property type="entry name" value="4-ALPHA-GLUCANOTRANSFERASE"/>
    <property type="match status" value="1"/>
</dbReference>
<keyword evidence="3" id="KW-1185">Reference proteome</keyword>
<evidence type="ECO:0000313" key="2">
    <source>
        <dbReference type="EMBL" id="CAD8181126.1"/>
    </source>
</evidence>
<organism evidence="2 3">
    <name type="scientific">Paramecium octaurelia</name>
    <dbReference type="NCBI Taxonomy" id="43137"/>
    <lineage>
        <taxon>Eukaryota</taxon>
        <taxon>Sar</taxon>
        <taxon>Alveolata</taxon>
        <taxon>Ciliophora</taxon>
        <taxon>Intramacronucleata</taxon>
        <taxon>Oligohymenophorea</taxon>
        <taxon>Peniculida</taxon>
        <taxon>Parameciidae</taxon>
        <taxon>Paramecium</taxon>
    </lineage>
</organism>
<sequence>MNSVSTNISFSDIRDVKIYLKIHYNALYGQAIYLCGDDERLGIWDSTKAIRLQWNENNEWTTCLKLPRICKNFEYKFLLNDYDNPSRQKEIWEPGENRIITKHLLLNGKKGEYFNQEHWGYRTIKLKLNHNLQFGERMMIIGSIPEIGSWKTPVLMKQQQKIDILTQEPIQQWSISFIVNPLNFYFRYYYVIRNDESGNMIWERGNGRYLKTADLSSLRQVLDQYALHPIKVKTQIYTAFQTKPQYKNGSFSTTKIPKSKIKPNSQGYQFADKEPSFFYYEEFGRLNKLDWNFVVQFQTYEINENIMIGPYPQNEQDILLLKQKQVKAVLNLQTRLDMFHRGVNWEQIVDAYKRQNIVMKNYQIFDMDAEDFEKKSNKAVQILKKLINEYDIHKYFFFRYSGSIYLCGDDERLGIWDSTKAIRLQWNENNEWTTCLKLPRICKNFEYKFLLNDYDNPSRQKEIWEPGENRIITKHLLLNGKKGEYFNCNSSLNYCRGALGLQNNQIKAQSQFIVWGTHDDYRFNTRNRFLENTCVNEIIIED</sequence>
<proteinExistence type="predicted"/>
<dbReference type="AlphaFoldDB" id="A0A8S1W4W6"/>
<evidence type="ECO:0000259" key="1">
    <source>
        <dbReference type="PROSITE" id="PS51166"/>
    </source>
</evidence>
<dbReference type="Pfam" id="PF00686">
    <property type="entry name" value="CBM_20"/>
    <property type="match status" value="3"/>
</dbReference>
<feature type="domain" description="CBM20" evidence="1">
    <location>
        <begin position="374"/>
        <end position="490"/>
    </location>
</feature>
<dbReference type="Proteomes" id="UP000683925">
    <property type="component" value="Unassembled WGS sequence"/>
</dbReference>
<comment type="caution">
    <text evidence="2">The sequence shown here is derived from an EMBL/GenBank/DDBJ whole genome shotgun (WGS) entry which is preliminary data.</text>
</comment>
<dbReference type="SMART" id="SM01065">
    <property type="entry name" value="CBM_2"/>
    <property type="match status" value="3"/>
</dbReference>
<protein>
    <recommendedName>
        <fullName evidence="1">CBM20 domain-containing protein</fullName>
    </recommendedName>
</protein>
<dbReference type="GO" id="GO:2001070">
    <property type="term" value="F:starch binding"/>
    <property type="evidence" value="ECO:0007669"/>
    <property type="project" value="InterPro"/>
</dbReference>
<feature type="domain" description="CBM20" evidence="1">
    <location>
        <begin position="8"/>
        <end position="121"/>
    </location>
</feature>
<dbReference type="PANTHER" id="PTHR32518">
    <property type="match status" value="1"/>
</dbReference>
<dbReference type="FunFam" id="2.60.40.10:FF:002818">
    <property type="entry name" value="Uncharacterized protein"/>
    <property type="match status" value="1"/>
</dbReference>
<accession>A0A8S1W4W6</accession>
<gene>
    <name evidence="2" type="ORF">POCTA_138.1.T0760148</name>
</gene>
<dbReference type="InterPro" id="IPR002044">
    <property type="entry name" value="CBM20"/>
</dbReference>
<evidence type="ECO:0000313" key="3">
    <source>
        <dbReference type="Proteomes" id="UP000683925"/>
    </source>
</evidence>